<dbReference type="RefSeq" id="WP_204793346.1">
    <property type="nucleotide sequence ID" value="NZ_JACSNQ010000009.1"/>
</dbReference>
<keyword evidence="5" id="KW-0560">Oxidoreductase</keyword>
<accession>A0ABS2F377</accession>
<dbReference type="SUPFAM" id="SSF54862">
    <property type="entry name" value="4Fe-4S ferredoxins"/>
    <property type="match status" value="1"/>
</dbReference>
<organism evidence="16 17">
    <name type="scientific">Olsenella profusa</name>
    <dbReference type="NCBI Taxonomy" id="138595"/>
    <lineage>
        <taxon>Bacteria</taxon>
        <taxon>Bacillati</taxon>
        <taxon>Actinomycetota</taxon>
        <taxon>Coriobacteriia</taxon>
        <taxon>Coriobacteriales</taxon>
        <taxon>Atopobiaceae</taxon>
        <taxon>Olsenella</taxon>
    </lineage>
</organism>
<comment type="catalytic activity">
    <reaction evidence="10">
        <text>5,6-dihydrothymine + NAD(+) = thymine + NADH + H(+)</text>
        <dbReference type="Rhea" id="RHEA:28791"/>
        <dbReference type="ChEBI" id="CHEBI:15378"/>
        <dbReference type="ChEBI" id="CHEBI:17821"/>
        <dbReference type="ChEBI" id="CHEBI:27468"/>
        <dbReference type="ChEBI" id="CHEBI:57540"/>
        <dbReference type="ChEBI" id="CHEBI:57945"/>
        <dbReference type="EC" id="1.3.1.1"/>
    </reaction>
</comment>
<dbReference type="Gene3D" id="3.50.50.60">
    <property type="entry name" value="FAD/NAD(P)-binding domain"/>
    <property type="match status" value="1"/>
</dbReference>
<dbReference type="InterPro" id="IPR017900">
    <property type="entry name" value="4Fe4S_Fe_S_CS"/>
</dbReference>
<dbReference type="InterPro" id="IPR023753">
    <property type="entry name" value="FAD/NAD-binding_dom"/>
</dbReference>
<proteinExistence type="predicted"/>
<dbReference type="Pfam" id="PF14691">
    <property type="entry name" value="Fer4_20"/>
    <property type="match status" value="1"/>
</dbReference>
<dbReference type="InterPro" id="IPR017896">
    <property type="entry name" value="4Fe4S_Fe-S-bd"/>
</dbReference>
<evidence type="ECO:0000313" key="17">
    <source>
        <dbReference type="Proteomes" id="UP000712527"/>
    </source>
</evidence>
<evidence type="ECO:0000256" key="11">
    <source>
        <dbReference type="ARBA" id="ARBA00048792"/>
    </source>
</evidence>
<dbReference type="NCBIfam" id="TIGR03315">
    <property type="entry name" value="Se_ygfK"/>
    <property type="match status" value="1"/>
</dbReference>
<dbReference type="PROSITE" id="PS51379">
    <property type="entry name" value="4FE4S_FER_2"/>
    <property type="match status" value="1"/>
</dbReference>
<dbReference type="InterPro" id="IPR009051">
    <property type="entry name" value="Helical_ferredxn"/>
</dbReference>
<dbReference type="Gene3D" id="3.40.50.720">
    <property type="entry name" value="NAD(P)-binding Rossmann-like Domain"/>
    <property type="match status" value="1"/>
</dbReference>
<dbReference type="Proteomes" id="UP000712527">
    <property type="component" value="Unassembled WGS sequence"/>
</dbReference>
<evidence type="ECO:0000256" key="5">
    <source>
        <dbReference type="ARBA" id="ARBA00023002"/>
    </source>
</evidence>
<dbReference type="SUPFAM" id="SSF46548">
    <property type="entry name" value="alpha-helical ferredoxin"/>
    <property type="match status" value="1"/>
</dbReference>
<dbReference type="PANTHER" id="PTHR43073">
    <property type="entry name" value="DIHYDROPYRIMIDINE DEHYDROGENASE [NADP(+)]"/>
    <property type="match status" value="1"/>
</dbReference>
<evidence type="ECO:0000313" key="16">
    <source>
        <dbReference type="EMBL" id="MBM6775002.1"/>
    </source>
</evidence>
<dbReference type="InterPro" id="IPR036188">
    <property type="entry name" value="FAD/NAD-bd_sf"/>
</dbReference>
<comment type="cofactor">
    <cofactor evidence="1">
        <name>FMN</name>
        <dbReference type="ChEBI" id="CHEBI:58210"/>
    </cofactor>
</comment>
<dbReference type="SUPFAM" id="SSF51971">
    <property type="entry name" value="Nucleotide-binding domain"/>
    <property type="match status" value="1"/>
</dbReference>
<evidence type="ECO:0000259" key="15">
    <source>
        <dbReference type="PROSITE" id="PS51379"/>
    </source>
</evidence>
<evidence type="ECO:0000256" key="13">
    <source>
        <dbReference type="ARBA" id="ARBA00049714"/>
    </source>
</evidence>
<evidence type="ECO:0000256" key="2">
    <source>
        <dbReference type="ARBA" id="ARBA00022630"/>
    </source>
</evidence>
<evidence type="ECO:0000256" key="6">
    <source>
        <dbReference type="ARBA" id="ARBA00023004"/>
    </source>
</evidence>
<keyword evidence="3" id="KW-0288">FMN</keyword>
<reference evidence="16 17" key="1">
    <citation type="journal article" date="2021" name="Sci. Rep.">
        <title>The distribution of antibiotic resistance genes in chicken gut microbiota commensals.</title>
        <authorList>
            <person name="Juricova H."/>
            <person name="Matiasovicova J."/>
            <person name="Kubasova T."/>
            <person name="Cejkova D."/>
            <person name="Rychlik I."/>
        </authorList>
    </citation>
    <scope>NUCLEOTIDE SEQUENCE [LARGE SCALE GENOMIC DNA]</scope>
    <source>
        <strain evidence="16 17">An794</strain>
    </source>
</reference>
<name>A0ABS2F377_9ACTN</name>
<evidence type="ECO:0000256" key="14">
    <source>
        <dbReference type="ARBA" id="ARBA00049728"/>
    </source>
</evidence>
<dbReference type="EMBL" id="JACSNQ010000009">
    <property type="protein sequence ID" value="MBM6775002.1"/>
    <property type="molecule type" value="Genomic_DNA"/>
</dbReference>
<evidence type="ECO:0000256" key="4">
    <source>
        <dbReference type="ARBA" id="ARBA00022723"/>
    </source>
</evidence>
<comment type="subunit">
    <text evidence="13">Heterotetramer of 2 PreA and 2 PreT subunits.</text>
</comment>
<dbReference type="Pfam" id="PF07992">
    <property type="entry name" value="Pyr_redox_2"/>
    <property type="match status" value="1"/>
</dbReference>
<comment type="function">
    <text evidence="12">Involved in pyrimidine base degradation. Catalyzes physiologically the reduction of uracil to 5,6-dihydrouracil (DHU) by using NADH as a specific cosubstrate. It also catalyzes the reverse reaction and the reduction of thymine to 5,6-dihydrothymine (DHT).</text>
</comment>
<evidence type="ECO:0000256" key="1">
    <source>
        <dbReference type="ARBA" id="ARBA00001917"/>
    </source>
</evidence>
<keyword evidence="6" id="KW-0408">Iron</keyword>
<dbReference type="EC" id="1.3.1.1" evidence="14"/>
<keyword evidence="2" id="KW-0285">Flavoprotein</keyword>
<comment type="catalytic activity">
    <reaction evidence="11">
        <text>5,6-dihydrouracil + NAD(+) = uracil + NADH + H(+)</text>
        <dbReference type="Rhea" id="RHEA:20189"/>
        <dbReference type="ChEBI" id="CHEBI:15378"/>
        <dbReference type="ChEBI" id="CHEBI:15901"/>
        <dbReference type="ChEBI" id="CHEBI:17568"/>
        <dbReference type="ChEBI" id="CHEBI:57540"/>
        <dbReference type="ChEBI" id="CHEBI:57945"/>
        <dbReference type="EC" id="1.3.1.1"/>
    </reaction>
</comment>
<evidence type="ECO:0000256" key="7">
    <source>
        <dbReference type="ARBA" id="ARBA00023014"/>
    </source>
</evidence>
<comment type="caution">
    <text evidence="16">The sequence shown here is derived from an EMBL/GenBank/DDBJ whole genome shotgun (WGS) entry which is preliminary data.</text>
</comment>
<evidence type="ECO:0000256" key="3">
    <source>
        <dbReference type="ARBA" id="ARBA00022643"/>
    </source>
</evidence>
<dbReference type="InterPro" id="IPR028261">
    <property type="entry name" value="DPD_II"/>
</dbReference>
<dbReference type="PRINTS" id="PR00419">
    <property type="entry name" value="ADXRDTASE"/>
</dbReference>
<keyword evidence="17" id="KW-1185">Reference proteome</keyword>
<dbReference type="InterPro" id="IPR017701">
    <property type="entry name" value="Se_rdtase_YgfK"/>
</dbReference>
<keyword evidence="4" id="KW-0479">Metal-binding</keyword>
<keyword evidence="7" id="KW-0411">Iron-sulfur</keyword>
<dbReference type="Gene3D" id="1.10.1060.10">
    <property type="entry name" value="Alpha-helical ferredoxin"/>
    <property type="match status" value="1"/>
</dbReference>
<sequence>MSDVMRPMPFAQVMDWILTEHQTQGSIFGVRKAYVHEGGAEPIFDERIETPFGPAAGPNTQLAQNIVASYVAGSRFFELKTVQVMDGEELSACVNKPCITAEDECYNCEWSTELTVPQAFAEYVKAWWACKLIAREYGLGDPDGFVFNMSVGYSLEGIKSPKVDAYIEGMKDASGTEVWAECRDWALANLDRFQNVDASFVESVSPRVSRSVTESTLHGCPPDEIERIATYLITEKGVNTYIKCNPTLLGYDFARGRLDELGFDYIAFDDTHFCEDLQWADAVPMFERLRALCAERGLAFGVKLTNTFPVDVTRGELPSEEMYMSGRSLFPLTIELARRVSRQFDGELRISYSGGADARNIRELYAAGIWPITMATNVLKPGGYERFSQIAGLLAGAPRRDTVDVDAVSELAARVASGADYRKPIKPAKPHKIDAELPLMSCFTAPCRSGCPISQDIPAYLSRVDEGRFAEALRIIVERNALPHITGNLCPHPCGAKCERSFYEPEGASIRAHKLTAAHEGFDEVVRALRTAGPARLASAAQKNVAVVGGGPAGLATAFFLTRAGARVTVIERTGALGGIARHVIPEFRIPSADIDKDVALCLAFGAQVQMNREVTSVSELFDEGFTDVVVATGAWAPGRVGLTSGEEIDVLEFLEAAKSGEPMELGTDVVIVGAGNTAMDAARVAKRAEGVEHVRIVYRRTVHEMPADEEELQLALAEGVELMELLAPLGVVDGVLTCERMRLGEPDESGRRRPEGTGETVEVPATAVICAVGEQIERGLYEGAGVACDRRGRPAGTATGVAHVWAAGDCRRGPATFVEAIADAQAVARDLAGVDFNAYAQKNVRSDKLDAIMGRKGEVCLDVDSCTTSRCLGCATVCEVCCDVCPNRANVAVKVPGLAQQQVVHVDGMCNECGNCAVFCPWSGRPYKDKLTLFWSAEDMDASENRGFLALGDGTFRVRLASSEGVYDVEDAACGLPEDVRLTIAAVRDGYAYLMRGDSSLASSKEK</sequence>
<gene>
    <name evidence="16" type="primary">ygfK</name>
    <name evidence="16" type="ORF">H9X80_05555</name>
</gene>
<evidence type="ECO:0000256" key="10">
    <source>
        <dbReference type="ARBA" id="ARBA00047685"/>
    </source>
</evidence>
<protein>
    <recommendedName>
        <fullName evidence="14">dihydrouracil dehydrogenase (NAD(+))</fullName>
        <ecNumber evidence="14">1.3.1.1</ecNumber>
    </recommendedName>
    <alternativeName>
        <fullName evidence="9">Dihydrothymine dehydrogenase</fullName>
    </alternativeName>
    <alternativeName>
        <fullName evidence="8">Dihydrouracil dehydrogenase</fullName>
    </alternativeName>
</protein>
<evidence type="ECO:0000256" key="9">
    <source>
        <dbReference type="ARBA" id="ARBA00032722"/>
    </source>
</evidence>
<dbReference type="PROSITE" id="PS00198">
    <property type="entry name" value="4FE4S_FER_1"/>
    <property type="match status" value="1"/>
</dbReference>
<dbReference type="SUPFAM" id="SSF51395">
    <property type="entry name" value="FMN-linked oxidoreductases"/>
    <property type="match status" value="1"/>
</dbReference>
<dbReference type="PANTHER" id="PTHR43073:SF2">
    <property type="entry name" value="DIHYDROPYRIMIDINE DEHYDROGENASE [NADP(+)]"/>
    <property type="match status" value="1"/>
</dbReference>
<feature type="domain" description="4Fe-4S ferredoxin-type" evidence="15">
    <location>
        <begin position="901"/>
        <end position="931"/>
    </location>
</feature>
<evidence type="ECO:0000256" key="8">
    <source>
        <dbReference type="ARBA" id="ARBA00030119"/>
    </source>
</evidence>
<evidence type="ECO:0000256" key="12">
    <source>
        <dbReference type="ARBA" id="ARBA00049578"/>
    </source>
</evidence>